<accession>A0A318LI16</accession>
<organism evidence="2 3">
    <name type="scientific">Prauserella flavalba</name>
    <dbReference type="NCBI Taxonomy" id="1477506"/>
    <lineage>
        <taxon>Bacteria</taxon>
        <taxon>Bacillati</taxon>
        <taxon>Actinomycetota</taxon>
        <taxon>Actinomycetes</taxon>
        <taxon>Pseudonocardiales</taxon>
        <taxon>Pseudonocardiaceae</taxon>
        <taxon>Prauserella</taxon>
    </lineage>
</organism>
<dbReference type="Gene3D" id="3.40.50.300">
    <property type="entry name" value="P-loop containing nucleotide triphosphate hydrolases"/>
    <property type="match status" value="2"/>
</dbReference>
<comment type="caution">
    <text evidence="2">The sequence shown here is derived from an EMBL/GenBank/DDBJ whole genome shotgun (WGS) entry which is preliminary data.</text>
</comment>
<keyword evidence="3" id="KW-1185">Reference proteome</keyword>
<evidence type="ECO:0000256" key="1">
    <source>
        <dbReference type="SAM" id="Coils"/>
    </source>
</evidence>
<evidence type="ECO:0008006" key="4">
    <source>
        <dbReference type="Google" id="ProtNLM"/>
    </source>
</evidence>
<dbReference type="RefSeq" id="WP_110341232.1">
    <property type="nucleotide sequence ID" value="NZ_MASU01000012.1"/>
</dbReference>
<dbReference type="OrthoDB" id="4773646at2"/>
<dbReference type="AlphaFoldDB" id="A0A318LI16"/>
<feature type="coiled-coil region" evidence="1">
    <location>
        <begin position="265"/>
        <end position="364"/>
    </location>
</feature>
<proteinExistence type="predicted"/>
<reference evidence="2 3" key="1">
    <citation type="submission" date="2016-07" db="EMBL/GenBank/DDBJ databases">
        <title>Draft genome sequence of Prauserella sp. YIM 121212, isolated from alkaline soil.</title>
        <authorList>
            <person name="Ruckert C."/>
            <person name="Albersmeier A."/>
            <person name="Jiang C.-L."/>
            <person name="Jiang Y."/>
            <person name="Kalinowski J."/>
            <person name="Schneider O."/>
            <person name="Winkler A."/>
            <person name="Zotchev S.B."/>
        </authorList>
    </citation>
    <scope>NUCLEOTIDE SEQUENCE [LARGE SCALE GENOMIC DNA]</scope>
    <source>
        <strain evidence="2 3">YIM 121212</strain>
    </source>
</reference>
<dbReference type="InterPro" id="IPR027417">
    <property type="entry name" value="P-loop_NTPase"/>
</dbReference>
<sequence>MTVEASRAEHSGSLVARIAAAAKTTEDAVVEVFTTHGIPLAYPPARPRSVRVHRLRVHGVRAGTKHDGPFDRTFTFDTDFTALVASNFRGKTSVLEVITWCLRGSPRDRLQADVRRWLSGVELDATIAGQAIGFRLSLDKGVLTRGVVLAAARWESLTAEDGAEDRQGVSILVDAADEDDHAAQVATLMLDRLDLQPLVNSVSKDKQVGTQTHGWPAYYSAINLPAGPDKPLLGDQPMAGLPGRLLQVFLDLPAAAVLTRVKATREVLQSEVTQERERARGAAEQRAAERARAQEALTAAQTELDRLVQQAPGPSLTDLADTAGRLARQVADADEEWDELNRAYRAARRQRQADEKALNDVKESQIARLLFHGLDPSACPRCETPITTQRRQEERDVHRCAVCTAEVVGETASDEEVEAEAQARVDASRAAEDAARQALESAESTLSQLTAQLDEAQQRLRAAGSTDTVRQRMTAELEVARWKGALEMVPELAEHEEDQESTVLKVLAAADKVLDQDSKAAAAALFTELNAEIADLARRFGMSALERVEVNRAAQLKVIKGGGAQSFFGKQSPGEQVRLRIAVVIALLRVGAKLGISTHPGLVLIDSPKAEEVQDFDAAVVFKELAELAASNHIQVLITTADRELSKAVLPADCLVTAEEGAPLW</sequence>
<protein>
    <recommendedName>
        <fullName evidence="4">Rad50/SbcC-type AAA domain-containing protein</fullName>
    </recommendedName>
</protein>
<feature type="coiled-coil region" evidence="1">
    <location>
        <begin position="432"/>
        <end position="466"/>
    </location>
</feature>
<evidence type="ECO:0000313" key="2">
    <source>
        <dbReference type="EMBL" id="PXY25554.1"/>
    </source>
</evidence>
<dbReference type="EMBL" id="MASU01000012">
    <property type="protein sequence ID" value="PXY25554.1"/>
    <property type="molecule type" value="Genomic_DNA"/>
</dbReference>
<keyword evidence="1" id="KW-0175">Coiled coil</keyword>
<name>A0A318LI16_9PSEU</name>
<gene>
    <name evidence="2" type="ORF">BA062_25710</name>
</gene>
<dbReference type="SUPFAM" id="SSF52540">
    <property type="entry name" value="P-loop containing nucleoside triphosphate hydrolases"/>
    <property type="match status" value="1"/>
</dbReference>
<dbReference type="Proteomes" id="UP000247892">
    <property type="component" value="Unassembled WGS sequence"/>
</dbReference>
<evidence type="ECO:0000313" key="3">
    <source>
        <dbReference type="Proteomes" id="UP000247892"/>
    </source>
</evidence>